<dbReference type="EMBL" id="JAOTPO010000004">
    <property type="protein sequence ID" value="MDE5413401.1"/>
    <property type="molecule type" value="Genomic_DNA"/>
</dbReference>
<proteinExistence type="inferred from homology"/>
<evidence type="ECO:0000256" key="2">
    <source>
        <dbReference type="ARBA" id="ARBA00010157"/>
    </source>
</evidence>
<feature type="transmembrane region" description="Helical" evidence="7">
    <location>
        <begin position="558"/>
        <end position="575"/>
    </location>
</feature>
<feature type="transmembrane region" description="Helical" evidence="7">
    <location>
        <begin position="286"/>
        <end position="307"/>
    </location>
</feature>
<feature type="transmembrane region" description="Helical" evidence="7">
    <location>
        <begin position="185"/>
        <end position="203"/>
    </location>
</feature>
<dbReference type="PANTHER" id="PTHR33406:SF6">
    <property type="entry name" value="MEMBRANE PROTEIN YDGH-RELATED"/>
    <property type="match status" value="1"/>
</dbReference>
<feature type="domain" description="SSD" evidence="8">
    <location>
        <begin position="585"/>
        <end position="713"/>
    </location>
</feature>
<keyword evidence="10" id="KW-1185">Reference proteome</keyword>
<keyword evidence="6 7" id="KW-0472">Membrane</keyword>
<dbReference type="RefSeq" id="WP_275118018.1">
    <property type="nucleotide sequence ID" value="NZ_JAOTPO010000004.1"/>
</dbReference>
<dbReference type="InterPro" id="IPR000731">
    <property type="entry name" value="SSD"/>
</dbReference>
<dbReference type="SUPFAM" id="SSF82866">
    <property type="entry name" value="Multidrug efflux transporter AcrB transmembrane domain"/>
    <property type="match status" value="2"/>
</dbReference>
<feature type="transmembrane region" description="Helical" evidence="7">
    <location>
        <begin position="210"/>
        <end position="231"/>
    </location>
</feature>
<evidence type="ECO:0000256" key="6">
    <source>
        <dbReference type="ARBA" id="ARBA00023136"/>
    </source>
</evidence>
<keyword evidence="5 7" id="KW-1133">Transmembrane helix</keyword>
<gene>
    <name evidence="9" type="ORF">N7Z68_08375</name>
</gene>
<dbReference type="Proteomes" id="UP001148125">
    <property type="component" value="Unassembled WGS sequence"/>
</dbReference>
<dbReference type="PROSITE" id="PS50156">
    <property type="entry name" value="SSD"/>
    <property type="match status" value="1"/>
</dbReference>
<reference evidence="9" key="1">
    <citation type="submission" date="2024-05" db="EMBL/GenBank/DDBJ databases">
        <title>Alkalihalobacillus sp. strain MEB203 novel alkaliphilic bacterium from Lonar Lake, India.</title>
        <authorList>
            <person name="Joshi A."/>
            <person name="Thite S."/>
            <person name="Mengade P."/>
        </authorList>
    </citation>
    <scope>NUCLEOTIDE SEQUENCE</scope>
    <source>
        <strain evidence="9">MEB 203</strain>
    </source>
</reference>
<comment type="similarity">
    <text evidence="2">Belongs to the resistance-nodulation-cell division (RND) (TC 2.A.6) family. MmpL subfamily.</text>
</comment>
<sequence length="730" mass="81098">MSKLAKYASDRKWVWVILIVWIAVAGALSAAPSANDYTVNTGEDDLPKQAQSVIANEKVKNYFSQEGILALLVFHEEEGWNESNISQVENVSKWLTDETELVTIESMVPFHDFPDHAKQLFQSDDGTTLVLPLTLTDRLEMSEINDTISAIQAFGDEELEYGSLMITGPAGIASDTIAIFSNADLVLLFSTIGLVLVLLIVIYRSPLLAIIPLVAVAFVYQVVDRVLGIFAANGVFMIESQSLSIVMILLFGATTDYSLFVFSRYREELRKYECKHHAMKEAVKEVASPIFFSGGTVFAAMLVLFLADYGPYQNFAPVFAITIAIVLLAGLTLIPALFTIVGRRSFWPAIPQVGEKTIEKNRFWGKIGSVVTKKPLVAGGLVLLFLIINGLNVFNIQYSFNLIKSFPDDMTSRVGFEQLERSFPAGDLAPITVLVEKEEGFTFSEKEWIALEKLNDQLLAEEGIQSTSLPDLDLIANGEGHGGSRWLADSGQAVKFDLILGMNPYDQEALDQLDSLTSNKERLLDESGLGSHQTNLYFAGETAKQADIRALNERDTRTVVIVVTLVIFFMLIFHTRSLIAPVYMMATILISYLSALGLSWFIFENMFGYEAMSYRIPLYAFVFLVALGVDYNIMLISRIREENRQFTIRESVKRGVALTGGVISSAGIILAATFGVLMTQPILELFMFGFIVSIGILMDAFLVRGMLVPAIVTLLDRWNWWPFASRKSNN</sequence>
<feature type="transmembrane region" description="Helical" evidence="7">
    <location>
        <begin position="319"/>
        <end position="341"/>
    </location>
</feature>
<evidence type="ECO:0000256" key="4">
    <source>
        <dbReference type="ARBA" id="ARBA00022692"/>
    </source>
</evidence>
<accession>A0ABT5VE38</accession>
<evidence type="ECO:0000256" key="1">
    <source>
        <dbReference type="ARBA" id="ARBA00004651"/>
    </source>
</evidence>
<keyword evidence="4 7" id="KW-0812">Transmembrane</keyword>
<feature type="transmembrane region" description="Helical" evidence="7">
    <location>
        <begin position="656"/>
        <end position="679"/>
    </location>
</feature>
<organism evidence="9 10">
    <name type="scientific">Alkalihalobacterium chitinilyticum</name>
    <dbReference type="NCBI Taxonomy" id="2980103"/>
    <lineage>
        <taxon>Bacteria</taxon>
        <taxon>Bacillati</taxon>
        <taxon>Bacillota</taxon>
        <taxon>Bacilli</taxon>
        <taxon>Bacillales</taxon>
        <taxon>Bacillaceae</taxon>
        <taxon>Alkalihalobacterium</taxon>
    </lineage>
</organism>
<evidence type="ECO:0000313" key="9">
    <source>
        <dbReference type="EMBL" id="MDE5413401.1"/>
    </source>
</evidence>
<feature type="transmembrane region" description="Helical" evidence="7">
    <location>
        <begin position="614"/>
        <end position="635"/>
    </location>
</feature>
<keyword evidence="3" id="KW-1003">Cell membrane</keyword>
<feature type="transmembrane region" description="Helical" evidence="7">
    <location>
        <begin position="376"/>
        <end position="394"/>
    </location>
</feature>
<dbReference type="PANTHER" id="PTHR33406">
    <property type="entry name" value="MEMBRANE PROTEIN MJ1562-RELATED"/>
    <property type="match status" value="1"/>
</dbReference>
<feature type="transmembrane region" description="Helical" evidence="7">
    <location>
        <begin position="582"/>
        <end position="602"/>
    </location>
</feature>
<protein>
    <submittedName>
        <fullName evidence="9">MMPL family transporter</fullName>
    </submittedName>
</protein>
<feature type="transmembrane region" description="Helical" evidence="7">
    <location>
        <begin position="685"/>
        <end position="707"/>
    </location>
</feature>
<dbReference type="Gene3D" id="1.20.1640.10">
    <property type="entry name" value="Multidrug efflux transporter AcrB transmembrane domain"/>
    <property type="match status" value="2"/>
</dbReference>
<evidence type="ECO:0000256" key="3">
    <source>
        <dbReference type="ARBA" id="ARBA00022475"/>
    </source>
</evidence>
<evidence type="ECO:0000259" key="8">
    <source>
        <dbReference type="PROSITE" id="PS50156"/>
    </source>
</evidence>
<evidence type="ECO:0000313" key="10">
    <source>
        <dbReference type="Proteomes" id="UP001148125"/>
    </source>
</evidence>
<name>A0ABT5VE38_9BACI</name>
<dbReference type="InterPro" id="IPR050545">
    <property type="entry name" value="Mycobact_MmpL"/>
</dbReference>
<comment type="caution">
    <text evidence="9">The sequence shown here is derived from an EMBL/GenBank/DDBJ whole genome shotgun (WGS) entry which is preliminary data.</text>
</comment>
<feature type="transmembrane region" description="Helical" evidence="7">
    <location>
        <begin position="243"/>
        <end position="265"/>
    </location>
</feature>
<dbReference type="InterPro" id="IPR004869">
    <property type="entry name" value="MMPL_dom"/>
</dbReference>
<dbReference type="Pfam" id="PF03176">
    <property type="entry name" value="MMPL"/>
    <property type="match status" value="2"/>
</dbReference>
<evidence type="ECO:0000256" key="7">
    <source>
        <dbReference type="SAM" id="Phobius"/>
    </source>
</evidence>
<comment type="subcellular location">
    <subcellularLocation>
        <location evidence="1">Cell membrane</location>
        <topology evidence="1">Multi-pass membrane protein</topology>
    </subcellularLocation>
</comment>
<evidence type="ECO:0000256" key="5">
    <source>
        <dbReference type="ARBA" id="ARBA00022989"/>
    </source>
</evidence>